<evidence type="ECO:0000259" key="1">
    <source>
        <dbReference type="Pfam" id="PF01909"/>
    </source>
</evidence>
<reference evidence="2" key="1">
    <citation type="journal article" date="2014" name="Front. Microbiol.">
        <title>High frequency of phylogenetically diverse reductive dehalogenase-homologous genes in deep subseafloor sedimentary metagenomes.</title>
        <authorList>
            <person name="Kawai M."/>
            <person name="Futagami T."/>
            <person name="Toyoda A."/>
            <person name="Takaki Y."/>
            <person name="Nishi S."/>
            <person name="Hori S."/>
            <person name="Arai W."/>
            <person name="Tsubouchi T."/>
            <person name="Morono Y."/>
            <person name="Uchiyama I."/>
            <person name="Ito T."/>
            <person name="Fujiyama A."/>
            <person name="Inagaki F."/>
            <person name="Takami H."/>
        </authorList>
    </citation>
    <scope>NUCLEOTIDE SEQUENCE</scope>
    <source>
        <strain evidence="2">Expedition CK06-06</strain>
    </source>
</reference>
<comment type="caution">
    <text evidence="2">The sequence shown here is derived from an EMBL/GenBank/DDBJ whole genome shotgun (WGS) entry which is preliminary data.</text>
</comment>
<dbReference type="AlphaFoldDB" id="X1RK79"/>
<protein>
    <recommendedName>
        <fullName evidence="1">Polymerase nucleotidyl transferase domain-containing protein</fullName>
    </recommendedName>
</protein>
<proteinExistence type="predicted"/>
<dbReference type="InterPro" id="IPR043519">
    <property type="entry name" value="NT_sf"/>
</dbReference>
<dbReference type="Pfam" id="PF01909">
    <property type="entry name" value="NTP_transf_2"/>
    <property type="match status" value="1"/>
</dbReference>
<dbReference type="Gene3D" id="3.30.460.10">
    <property type="entry name" value="Beta Polymerase, domain 2"/>
    <property type="match status" value="1"/>
</dbReference>
<evidence type="ECO:0000313" key="2">
    <source>
        <dbReference type="EMBL" id="GAI81018.1"/>
    </source>
</evidence>
<gene>
    <name evidence="2" type="ORF">S12H4_12046</name>
</gene>
<dbReference type="CDD" id="cd05403">
    <property type="entry name" value="NT_KNTase_like"/>
    <property type="match status" value="1"/>
</dbReference>
<name>X1RK79_9ZZZZ</name>
<feature type="non-terminal residue" evidence="2">
    <location>
        <position position="1"/>
    </location>
</feature>
<accession>X1RK79</accession>
<sequence length="71" mass="8210">FGSYVREECKEKSDLDILVEFEEDAKIGLLKFVNMENYLLEVNTLFIERGNPWERRICGTINGGRSNPLSL</sequence>
<dbReference type="GO" id="GO:0016779">
    <property type="term" value="F:nucleotidyltransferase activity"/>
    <property type="evidence" value="ECO:0007669"/>
    <property type="project" value="InterPro"/>
</dbReference>
<dbReference type="EMBL" id="BARW01005585">
    <property type="protein sequence ID" value="GAI81018.1"/>
    <property type="molecule type" value="Genomic_DNA"/>
</dbReference>
<dbReference type="SUPFAM" id="SSF81301">
    <property type="entry name" value="Nucleotidyltransferase"/>
    <property type="match status" value="1"/>
</dbReference>
<organism evidence="2">
    <name type="scientific">marine sediment metagenome</name>
    <dbReference type="NCBI Taxonomy" id="412755"/>
    <lineage>
        <taxon>unclassified sequences</taxon>
        <taxon>metagenomes</taxon>
        <taxon>ecological metagenomes</taxon>
    </lineage>
</organism>
<feature type="domain" description="Polymerase nucleotidyl transferase" evidence="1">
    <location>
        <begin position="1"/>
        <end position="42"/>
    </location>
</feature>
<dbReference type="InterPro" id="IPR002934">
    <property type="entry name" value="Polymerase_NTP_transf_dom"/>
</dbReference>